<dbReference type="InterPro" id="IPR001660">
    <property type="entry name" value="SAM"/>
</dbReference>
<dbReference type="PROSITE" id="PS00107">
    <property type="entry name" value="PROTEIN_KINASE_ATP"/>
    <property type="match status" value="1"/>
</dbReference>
<dbReference type="Pfam" id="PF20406">
    <property type="entry name" value="SAM_KSR1_N"/>
    <property type="match status" value="1"/>
</dbReference>
<dbReference type="InterPro" id="IPR051681">
    <property type="entry name" value="Ser/Thr_Kinases-Pseudokinases"/>
</dbReference>
<feature type="region of interest" description="Disordered" evidence="11">
    <location>
        <begin position="573"/>
        <end position="630"/>
    </location>
</feature>
<dbReference type="Proteomes" id="UP001054837">
    <property type="component" value="Unassembled WGS sequence"/>
</dbReference>
<dbReference type="InterPro" id="IPR008271">
    <property type="entry name" value="Ser/Thr_kinase_AS"/>
</dbReference>
<feature type="region of interest" description="Disordered" evidence="11">
    <location>
        <begin position="173"/>
        <end position="292"/>
    </location>
</feature>
<dbReference type="CDD" id="cd20812">
    <property type="entry name" value="C1_KSR"/>
    <property type="match status" value="1"/>
</dbReference>
<dbReference type="FunFam" id="1.10.510.10:FF:000107">
    <property type="entry name" value="kinase suppressor of Ras 1"/>
    <property type="match status" value="1"/>
</dbReference>
<evidence type="ECO:0000256" key="3">
    <source>
        <dbReference type="ARBA" id="ARBA00022723"/>
    </source>
</evidence>
<evidence type="ECO:0000259" key="12">
    <source>
        <dbReference type="PROSITE" id="PS50011"/>
    </source>
</evidence>
<organism evidence="15 16">
    <name type="scientific">Caerostris darwini</name>
    <dbReference type="NCBI Taxonomy" id="1538125"/>
    <lineage>
        <taxon>Eukaryota</taxon>
        <taxon>Metazoa</taxon>
        <taxon>Ecdysozoa</taxon>
        <taxon>Arthropoda</taxon>
        <taxon>Chelicerata</taxon>
        <taxon>Arachnida</taxon>
        <taxon>Araneae</taxon>
        <taxon>Araneomorphae</taxon>
        <taxon>Entelegynae</taxon>
        <taxon>Araneoidea</taxon>
        <taxon>Araneidae</taxon>
        <taxon>Caerostris</taxon>
    </lineage>
</organism>
<dbReference type="InterPro" id="IPR013761">
    <property type="entry name" value="SAM/pointed_sf"/>
</dbReference>
<dbReference type="AlphaFoldDB" id="A0AAV4P3H1"/>
<dbReference type="SMART" id="SM00220">
    <property type="entry name" value="S_TKc"/>
    <property type="match status" value="1"/>
</dbReference>
<dbReference type="CDD" id="cd14063">
    <property type="entry name" value="PK_KSR"/>
    <property type="match status" value="1"/>
</dbReference>
<keyword evidence="2" id="KW-0808">Transferase</keyword>
<dbReference type="InterPro" id="IPR017441">
    <property type="entry name" value="Protein_kinase_ATP_BS"/>
</dbReference>
<dbReference type="Gene3D" id="3.30.60.20">
    <property type="match status" value="1"/>
</dbReference>
<feature type="domain" description="Protein kinase" evidence="12">
    <location>
        <begin position="645"/>
        <end position="916"/>
    </location>
</feature>
<protein>
    <submittedName>
        <fullName evidence="15">Kinase suppressor of Ras 2</fullName>
    </submittedName>
</protein>
<dbReference type="EMBL" id="BPLQ01002337">
    <property type="protein sequence ID" value="GIX91802.1"/>
    <property type="molecule type" value="Genomic_DNA"/>
</dbReference>
<evidence type="ECO:0000256" key="6">
    <source>
        <dbReference type="ARBA" id="ARBA00022833"/>
    </source>
</evidence>
<keyword evidence="7 10" id="KW-0067">ATP-binding</keyword>
<comment type="catalytic activity">
    <reaction evidence="9">
        <text>L-seryl-[protein] + ATP = O-phospho-L-seryl-[protein] + ADP + H(+)</text>
        <dbReference type="Rhea" id="RHEA:17989"/>
        <dbReference type="Rhea" id="RHEA-COMP:9863"/>
        <dbReference type="Rhea" id="RHEA-COMP:11604"/>
        <dbReference type="ChEBI" id="CHEBI:15378"/>
        <dbReference type="ChEBI" id="CHEBI:29999"/>
        <dbReference type="ChEBI" id="CHEBI:30616"/>
        <dbReference type="ChEBI" id="CHEBI:83421"/>
        <dbReference type="ChEBI" id="CHEBI:456216"/>
        <dbReference type="EC" id="2.7.11.1"/>
    </reaction>
</comment>
<evidence type="ECO:0000256" key="10">
    <source>
        <dbReference type="PROSITE-ProRule" id="PRU10141"/>
    </source>
</evidence>
<comment type="catalytic activity">
    <reaction evidence="8">
        <text>L-threonyl-[protein] + ATP = O-phospho-L-threonyl-[protein] + ADP + H(+)</text>
        <dbReference type="Rhea" id="RHEA:46608"/>
        <dbReference type="Rhea" id="RHEA-COMP:11060"/>
        <dbReference type="Rhea" id="RHEA-COMP:11605"/>
        <dbReference type="ChEBI" id="CHEBI:15378"/>
        <dbReference type="ChEBI" id="CHEBI:30013"/>
        <dbReference type="ChEBI" id="CHEBI:30616"/>
        <dbReference type="ChEBI" id="CHEBI:61977"/>
        <dbReference type="ChEBI" id="CHEBI:456216"/>
        <dbReference type="EC" id="2.7.11.1"/>
    </reaction>
</comment>
<evidence type="ECO:0000256" key="4">
    <source>
        <dbReference type="ARBA" id="ARBA00022741"/>
    </source>
</evidence>
<feature type="domain" description="SAM" evidence="14">
    <location>
        <begin position="80"/>
        <end position="147"/>
    </location>
</feature>
<feature type="binding site" evidence="10">
    <location>
        <position position="671"/>
    </location>
    <ligand>
        <name>ATP</name>
        <dbReference type="ChEBI" id="CHEBI:30616"/>
    </ligand>
</feature>
<dbReference type="InterPro" id="IPR046861">
    <property type="entry name" value="SAM_KSR1_N"/>
</dbReference>
<dbReference type="Gene3D" id="3.30.200.20">
    <property type="entry name" value="Phosphorylase Kinase, domain 1"/>
    <property type="match status" value="1"/>
</dbReference>
<evidence type="ECO:0000256" key="1">
    <source>
        <dbReference type="ARBA" id="ARBA00022527"/>
    </source>
</evidence>
<dbReference type="InterPro" id="IPR001245">
    <property type="entry name" value="Ser-Thr/Tyr_kinase_cat_dom"/>
</dbReference>
<feature type="domain" description="Phorbol-ester/DAG-type" evidence="13">
    <location>
        <begin position="400"/>
        <end position="461"/>
    </location>
</feature>
<evidence type="ECO:0000256" key="11">
    <source>
        <dbReference type="SAM" id="MobiDB-lite"/>
    </source>
</evidence>
<feature type="compositionally biased region" description="Polar residues" evidence="11">
    <location>
        <begin position="244"/>
        <end position="256"/>
    </location>
</feature>
<dbReference type="Gene3D" id="6.10.140.1120">
    <property type="match status" value="1"/>
</dbReference>
<dbReference type="Gene3D" id="1.10.150.50">
    <property type="entry name" value="Transcription Factor, Ets-1"/>
    <property type="match status" value="1"/>
</dbReference>
<evidence type="ECO:0000259" key="14">
    <source>
        <dbReference type="PROSITE" id="PS50105"/>
    </source>
</evidence>
<gene>
    <name evidence="15" type="primary">KSR2</name>
    <name evidence="15" type="ORF">CDAR_5242</name>
</gene>
<dbReference type="Pfam" id="PF07714">
    <property type="entry name" value="PK_Tyr_Ser-Thr"/>
    <property type="match status" value="1"/>
</dbReference>
<keyword evidence="5 15" id="KW-0418">Kinase</keyword>
<dbReference type="Gene3D" id="1.10.510.10">
    <property type="entry name" value="Transferase(Phosphotransferase) domain 1"/>
    <property type="match status" value="1"/>
</dbReference>
<feature type="compositionally biased region" description="Polar residues" evidence="11">
    <location>
        <begin position="200"/>
        <end position="211"/>
    </location>
</feature>
<dbReference type="InterPro" id="IPR002219">
    <property type="entry name" value="PKC_DAG/PE"/>
</dbReference>
<accession>A0AAV4P3H1</accession>
<keyword evidence="1" id="KW-0723">Serine/threonine-protein kinase</keyword>
<dbReference type="FunFam" id="3.30.200.20:FF:000034">
    <property type="entry name" value="Kinase suppressor of Ras 1"/>
    <property type="match status" value="1"/>
</dbReference>
<keyword evidence="3" id="KW-0479">Metal-binding</keyword>
<evidence type="ECO:0000313" key="15">
    <source>
        <dbReference type="EMBL" id="GIX91802.1"/>
    </source>
</evidence>
<dbReference type="PROSITE" id="PS50105">
    <property type="entry name" value="SAM_DOMAIN"/>
    <property type="match status" value="1"/>
</dbReference>
<dbReference type="InterPro" id="IPR046349">
    <property type="entry name" value="C1-like_sf"/>
</dbReference>
<evidence type="ECO:0000256" key="8">
    <source>
        <dbReference type="ARBA" id="ARBA00047899"/>
    </source>
</evidence>
<feature type="region of interest" description="Disordered" evidence="11">
    <location>
        <begin position="478"/>
        <end position="549"/>
    </location>
</feature>
<reference evidence="15 16" key="1">
    <citation type="submission" date="2021-06" db="EMBL/GenBank/DDBJ databases">
        <title>Caerostris darwini draft genome.</title>
        <authorList>
            <person name="Kono N."/>
            <person name="Arakawa K."/>
        </authorList>
    </citation>
    <scope>NUCLEOTIDE SEQUENCE [LARGE SCALE GENOMIC DNA]</scope>
</reference>
<dbReference type="PROSITE" id="PS00108">
    <property type="entry name" value="PROTEIN_KINASE_ST"/>
    <property type="match status" value="1"/>
</dbReference>
<comment type="caution">
    <text evidence="15">The sequence shown here is derived from an EMBL/GenBank/DDBJ whole genome shotgun (WGS) entry which is preliminary data.</text>
</comment>
<keyword evidence="6" id="KW-0862">Zinc</keyword>
<dbReference type="SMART" id="SM00109">
    <property type="entry name" value="C1"/>
    <property type="match status" value="1"/>
</dbReference>
<proteinExistence type="predicted"/>
<dbReference type="GO" id="GO:0046872">
    <property type="term" value="F:metal ion binding"/>
    <property type="evidence" value="ECO:0007669"/>
    <property type="project" value="UniProtKB-KW"/>
</dbReference>
<dbReference type="PROSITE" id="PS50011">
    <property type="entry name" value="PROTEIN_KINASE_DOM"/>
    <property type="match status" value="1"/>
</dbReference>
<feature type="compositionally biased region" description="Polar residues" evidence="11">
    <location>
        <begin position="365"/>
        <end position="383"/>
    </location>
</feature>
<name>A0AAV4P3H1_9ARAC</name>
<dbReference type="InterPro" id="IPR000719">
    <property type="entry name" value="Prot_kinase_dom"/>
</dbReference>
<keyword evidence="16" id="KW-1185">Reference proteome</keyword>
<dbReference type="SUPFAM" id="SSF56112">
    <property type="entry name" value="Protein kinase-like (PK-like)"/>
    <property type="match status" value="1"/>
</dbReference>
<dbReference type="InterPro" id="IPR011009">
    <property type="entry name" value="Kinase-like_dom_sf"/>
</dbReference>
<dbReference type="Pfam" id="PF13543">
    <property type="entry name" value="SAM_KSR1"/>
    <property type="match status" value="1"/>
</dbReference>
<feature type="compositionally biased region" description="Low complexity" evidence="11">
    <location>
        <begin position="212"/>
        <end position="240"/>
    </location>
</feature>
<dbReference type="PROSITE" id="PS50081">
    <property type="entry name" value="ZF_DAG_PE_2"/>
    <property type="match status" value="1"/>
</dbReference>
<evidence type="ECO:0000256" key="2">
    <source>
        <dbReference type="ARBA" id="ARBA00022679"/>
    </source>
</evidence>
<evidence type="ECO:0000313" key="16">
    <source>
        <dbReference type="Proteomes" id="UP001054837"/>
    </source>
</evidence>
<dbReference type="PANTHER" id="PTHR44329">
    <property type="entry name" value="SERINE/THREONINE-PROTEIN KINASE TNNI3K-RELATED"/>
    <property type="match status" value="1"/>
</dbReference>
<evidence type="ECO:0000259" key="13">
    <source>
        <dbReference type="PROSITE" id="PS50081"/>
    </source>
</evidence>
<feature type="compositionally biased region" description="Low complexity" evidence="11">
    <location>
        <begin position="525"/>
        <end position="549"/>
    </location>
</feature>
<dbReference type="InterPro" id="IPR046933">
    <property type="entry name" value="SAM_KSR1_N_sf"/>
</dbReference>
<dbReference type="SUPFAM" id="SSF57889">
    <property type="entry name" value="Cysteine-rich domain"/>
    <property type="match status" value="1"/>
</dbReference>
<dbReference type="PANTHER" id="PTHR44329:SF253">
    <property type="entry name" value="KINASE SUPPRESSOR OF RAS 2"/>
    <property type="match status" value="1"/>
</dbReference>
<dbReference type="GO" id="GO:0006950">
    <property type="term" value="P:response to stress"/>
    <property type="evidence" value="ECO:0007669"/>
    <property type="project" value="UniProtKB-ARBA"/>
</dbReference>
<evidence type="ECO:0000256" key="9">
    <source>
        <dbReference type="ARBA" id="ARBA00048679"/>
    </source>
</evidence>
<feature type="region of interest" description="Disordered" evidence="11">
    <location>
        <begin position="337"/>
        <end position="394"/>
    </location>
</feature>
<evidence type="ECO:0000256" key="5">
    <source>
        <dbReference type="ARBA" id="ARBA00022777"/>
    </source>
</evidence>
<keyword evidence="4 10" id="KW-0547">Nucleotide-binding</keyword>
<sequence length="939" mass="105395">MANNETEDNILKAIEACNTAQAMIDINAEHLDGLRTQCATSAELTQHEIRTLESKLIKLFSRQLIAKQKCPESASLPELVQYPRLQKWLQVVGLCQNSMENISTKIATMELLLKLPEQEVKDVMRISEAKDEEKRRLLIALRNLKAYTERQIRGEITTAADLDLHWDSWDRNSTISSSPRTHHQRRVARSSVPSEELLKSTPTHGPQSAPTSMSSSLHGGHIGHISISSSSSVISSSHHGPWSPTLNSTLSPNVTSPRERRYTPPHTPPMSGKRPEAKKFPTTPPPSKKHQTNLLPEIYPLTKSKSHEEHLANRMETTDNVVPSQNDNVPRRRLATEPGLESSGFYGQISPLISSPNRSPPFASPDQQTDGCFIDDSSSQDATLSAPKSPRPHGMVHAIHHRFTSSLKVTTCQFCEKPMFSLKVKISTCAFCEKSMFYGYFCSECKFRCHRDCVDKVPPSCGLPNELVDIFAQTMKNDENRSPMPSRNLIASPGNVMKSESARERKWSRQQQQLISLPAFPAPDSSSNTSSCNSSTPSSPALLSAAQQTPPAVARIHQFQFPDVDTAKEITLETKPLVDNEMVETQKSNDSDKTVGSGSTDSEKTLAGRVDSQDSQVSDVDPSERSWPRQNSLSLREWDIPYDELDIYEEVGTGRFGTVYRGNWHGSVAIKMLDMDHVDDKKTLETFKQEVATFRKTRHENLVLFMGACMKPPKLAIVTSLCKGMTLYTHIHLRKDKFNLNRTITIAQQISQGMGYLHARDIIHKDLKTKNIFFENGKVVITDFGLFSVTKLCHGNRKGEWLTIPKGWLCYLAPEVIRSLRAGSQQENDNLPFSRSSDIYAFGTVWYELLCGEWPFHGHPSEAIIWQVGKGVKQTLANIQASRDVKDILMTCWAYKDTERPEFSKILTMLSRLPMLPKKRLARSPSHPIHLSRSAESVF</sequence>
<dbReference type="GO" id="GO:0004674">
    <property type="term" value="F:protein serine/threonine kinase activity"/>
    <property type="evidence" value="ECO:0007669"/>
    <property type="project" value="UniProtKB-KW"/>
</dbReference>
<dbReference type="InterPro" id="IPR025561">
    <property type="entry name" value="KSR_SAM-like_dom"/>
</dbReference>
<dbReference type="GO" id="GO:0005524">
    <property type="term" value="F:ATP binding"/>
    <property type="evidence" value="ECO:0007669"/>
    <property type="project" value="UniProtKB-UniRule"/>
</dbReference>
<evidence type="ECO:0000256" key="7">
    <source>
        <dbReference type="ARBA" id="ARBA00022840"/>
    </source>
</evidence>